<dbReference type="Gene3D" id="3.40.50.2300">
    <property type="match status" value="1"/>
</dbReference>
<dbReference type="SMART" id="SM00421">
    <property type="entry name" value="HTH_LUXR"/>
    <property type="match status" value="1"/>
</dbReference>
<comment type="caution">
    <text evidence="3">The sequence shown here is derived from an EMBL/GenBank/DDBJ whole genome shotgun (WGS) entry which is preliminary data.</text>
</comment>
<dbReference type="InterPro" id="IPR011006">
    <property type="entry name" value="CheY-like_superfamily"/>
</dbReference>
<dbReference type="Proteomes" id="UP001458946">
    <property type="component" value="Unassembled WGS sequence"/>
</dbReference>
<evidence type="ECO:0000313" key="3">
    <source>
        <dbReference type="EMBL" id="GAA5503831.1"/>
    </source>
</evidence>
<evidence type="ECO:0000256" key="1">
    <source>
        <dbReference type="ARBA" id="ARBA00023125"/>
    </source>
</evidence>
<evidence type="ECO:0000259" key="2">
    <source>
        <dbReference type="PROSITE" id="PS50043"/>
    </source>
</evidence>
<dbReference type="PROSITE" id="PS50043">
    <property type="entry name" value="HTH_LUXR_2"/>
    <property type="match status" value="1"/>
</dbReference>
<dbReference type="SUPFAM" id="SSF52172">
    <property type="entry name" value="CheY-like"/>
    <property type="match status" value="1"/>
</dbReference>
<keyword evidence="1" id="KW-0238">DNA-binding</keyword>
<proteinExistence type="predicted"/>
<name>A0ABP9VGE5_9DEIO</name>
<gene>
    <name evidence="3" type="primary">lnrK_2</name>
    <name evidence="3" type="ORF">Dxin01_03594</name>
</gene>
<feature type="domain" description="HTH luxR-type" evidence="2">
    <location>
        <begin position="131"/>
        <end position="196"/>
    </location>
</feature>
<dbReference type="SUPFAM" id="SSF46894">
    <property type="entry name" value="C-terminal effector domain of the bipartite response regulators"/>
    <property type="match status" value="1"/>
</dbReference>
<evidence type="ECO:0000313" key="4">
    <source>
        <dbReference type="Proteomes" id="UP001458946"/>
    </source>
</evidence>
<protein>
    <submittedName>
        <fullName evidence="3">Transcriptional regulatory protein LnrK</fullName>
    </submittedName>
</protein>
<dbReference type="PRINTS" id="PR00038">
    <property type="entry name" value="HTHLUXR"/>
</dbReference>
<dbReference type="Pfam" id="PF00196">
    <property type="entry name" value="GerE"/>
    <property type="match status" value="1"/>
</dbReference>
<dbReference type="EMBL" id="BAABRN010000069">
    <property type="protein sequence ID" value="GAA5503831.1"/>
    <property type="molecule type" value="Genomic_DNA"/>
</dbReference>
<dbReference type="PANTHER" id="PTHR43214">
    <property type="entry name" value="TWO-COMPONENT RESPONSE REGULATOR"/>
    <property type="match status" value="1"/>
</dbReference>
<dbReference type="InterPro" id="IPR016032">
    <property type="entry name" value="Sig_transdc_resp-reg_C-effctor"/>
</dbReference>
<keyword evidence="4" id="KW-1185">Reference proteome</keyword>
<reference evidence="3 4" key="1">
    <citation type="submission" date="2024-02" db="EMBL/GenBank/DDBJ databases">
        <title>Deinococcus xinjiangensis NBRC 107630.</title>
        <authorList>
            <person name="Ichikawa N."/>
            <person name="Katano-Makiyama Y."/>
            <person name="Hidaka K."/>
        </authorList>
    </citation>
    <scope>NUCLEOTIDE SEQUENCE [LARGE SCALE GENOMIC DNA]</scope>
    <source>
        <strain evidence="3 4">NBRC 107630</strain>
    </source>
</reference>
<dbReference type="InterPro" id="IPR000792">
    <property type="entry name" value="Tscrpt_reg_LuxR_C"/>
</dbReference>
<organism evidence="3 4">
    <name type="scientific">Deinococcus xinjiangensis</name>
    <dbReference type="NCBI Taxonomy" id="457454"/>
    <lineage>
        <taxon>Bacteria</taxon>
        <taxon>Thermotogati</taxon>
        <taxon>Deinococcota</taxon>
        <taxon>Deinococci</taxon>
        <taxon>Deinococcales</taxon>
        <taxon>Deinococcaceae</taxon>
        <taxon>Deinococcus</taxon>
    </lineage>
</organism>
<accession>A0ABP9VGE5</accession>
<sequence length="198" mass="21334">MRSAGHGSGHPRIVLVSAQTLLRQGLEQAMQVAGVPLLAALSPQAQVMRHLTMLRPDVVIVDLDDPTGEVRRLWPDVAALPGLWTLTLSASSGSWSSASHMGAGVTLPELLDRVVRLYRGEQVCAAEAPAHPSEAAPLLIQDRELLLLLGQGLCNRDIASTLHLSEKTIRNRLSKTFARLHVTNRTQAAICALRLGLV</sequence>
<dbReference type="InterPro" id="IPR039420">
    <property type="entry name" value="WalR-like"/>
</dbReference>